<reference evidence="1 2" key="1">
    <citation type="submission" date="2016-01" db="EMBL/GenBank/DDBJ databases">
        <authorList>
            <person name="Regsiter A."/>
            <person name="william w."/>
        </authorList>
    </citation>
    <scope>NUCLEOTIDE SEQUENCE [LARGE SCALE GENOMIC DNA]</scope>
    <source>
        <strain evidence="1 2">CFBP 5494</strain>
    </source>
</reference>
<evidence type="ECO:0000313" key="2">
    <source>
        <dbReference type="Proteomes" id="UP000191933"/>
    </source>
</evidence>
<keyword evidence="2" id="KW-1185">Reference proteome</keyword>
<sequence length="38" mass="3993">MGPVFLNALFSTRSTAGTSSLRMGRTPVELCGAGHRVN</sequence>
<evidence type="ECO:0000313" key="1">
    <source>
        <dbReference type="EMBL" id="CUW90317.1"/>
    </source>
</evidence>
<protein>
    <submittedName>
        <fullName evidence="1">Uncharacterized protein</fullName>
    </submittedName>
</protein>
<organism evidence="1 2">
    <name type="scientific">Agrobacterium genomosp. 2 str. CFBP 5494</name>
    <dbReference type="NCBI Taxonomy" id="1183436"/>
    <lineage>
        <taxon>Bacteria</taxon>
        <taxon>Pseudomonadati</taxon>
        <taxon>Pseudomonadota</taxon>
        <taxon>Alphaproteobacteria</taxon>
        <taxon>Hyphomicrobiales</taxon>
        <taxon>Rhizobiaceae</taxon>
        <taxon>Rhizobium/Agrobacterium group</taxon>
        <taxon>Agrobacterium</taxon>
        <taxon>Agrobacterium tumefaciens complex</taxon>
    </lineage>
</organism>
<accession>A0A9W5B060</accession>
<dbReference type="EMBL" id="FBVY01000010">
    <property type="protein sequence ID" value="CUW90317.1"/>
    <property type="molecule type" value="Genomic_DNA"/>
</dbReference>
<dbReference type="AlphaFoldDB" id="A0A9W5B060"/>
<name>A0A9W5B060_9HYPH</name>
<comment type="caution">
    <text evidence="1">The sequence shown here is derived from an EMBL/GenBank/DDBJ whole genome shotgun (WGS) entry which is preliminary data.</text>
</comment>
<gene>
    <name evidence="1" type="ORF">AGR2A_Cc180025</name>
</gene>
<proteinExistence type="predicted"/>
<dbReference type="Proteomes" id="UP000191933">
    <property type="component" value="Unassembled WGS sequence"/>
</dbReference>